<feature type="domain" description="UBP-type" evidence="2">
    <location>
        <begin position="1"/>
        <end position="103"/>
    </location>
</feature>
<dbReference type="Proteomes" id="UP000247569">
    <property type="component" value="Unassembled WGS sequence"/>
</dbReference>
<sequence length="117" mass="12852">MTQELEGIDTTVPPSGTGCVECEADQGWWVHLRRCAQCGHVGCCDSSPAQHASKHAKDTGHPFIQSFEPGEDWYWNFATEEMYGDGPELAPPTSHPADQGTPGPRDRVPADWQAHIH</sequence>
<dbReference type="GO" id="GO:0008270">
    <property type="term" value="F:zinc ion binding"/>
    <property type="evidence" value="ECO:0007669"/>
    <property type="project" value="InterPro"/>
</dbReference>
<proteinExistence type="predicted"/>
<evidence type="ECO:0000313" key="4">
    <source>
        <dbReference type="Proteomes" id="UP000247569"/>
    </source>
</evidence>
<dbReference type="Gene3D" id="3.30.40.10">
    <property type="entry name" value="Zinc/RING finger domain, C3HC4 (zinc finger)"/>
    <property type="match status" value="1"/>
</dbReference>
<comment type="caution">
    <text evidence="3">The sequence shown here is derived from an EMBL/GenBank/DDBJ whole genome shotgun (WGS) entry which is preliminary data.</text>
</comment>
<reference evidence="3 4" key="1">
    <citation type="submission" date="2018-05" db="EMBL/GenBank/DDBJ databases">
        <title>Genomic Encyclopedia of Type Strains, Phase IV (KMG-IV): sequencing the most valuable type-strain genomes for metagenomic binning, comparative biology and taxonomic classification.</title>
        <authorList>
            <person name="Goeker M."/>
        </authorList>
    </citation>
    <scope>NUCLEOTIDE SEQUENCE [LARGE SCALE GENOMIC DNA]</scope>
    <source>
        <strain evidence="3 4">DSM 44704</strain>
    </source>
</reference>
<evidence type="ECO:0000313" key="3">
    <source>
        <dbReference type="EMBL" id="PXX65169.1"/>
    </source>
</evidence>
<gene>
    <name evidence="3" type="ORF">DFR70_104230</name>
</gene>
<feature type="region of interest" description="Disordered" evidence="1">
    <location>
        <begin position="84"/>
        <end position="117"/>
    </location>
</feature>
<evidence type="ECO:0000259" key="2">
    <source>
        <dbReference type="PROSITE" id="PS50271"/>
    </source>
</evidence>
<evidence type="ECO:0000256" key="1">
    <source>
        <dbReference type="SAM" id="MobiDB-lite"/>
    </source>
</evidence>
<dbReference type="EMBL" id="QJKF01000004">
    <property type="protein sequence ID" value="PXX65169.1"/>
    <property type="molecule type" value="Genomic_DNA"/>
</dbReference>
<dbReference type="Pfam" id="PF02148">
    <property type="entry name" value="zf-UBP"/>
    <property type="match status" value="1"/>
</dbReference>
<protein>
    <submittedName>
        <fullName evidence="3">Ubiquitin-hydrolase Zn-finger-containing protein</fullName>
    </submittedName>
</protein>
<dbReference type="InterPro" id="IPR001607">
    <property type="entry name" value="Znf_UBP"/>
</dbReference>
<dbReference type="OrthoDB" id="57886at2"/>
<dbReference type="AlphaFoldDB" id="A0A318K2A1"/>
<keyword evidence="4" id="KW-1185">Reference proteome</keyword>
<dbReference type="RefSeq" id="WP_040739564.1">
    <property type="nucleotide sequence ID" value="NZ_QJKF01000004.1"/>
</dbReference>
<accession>A0A318K2A1</accession>
<dbReference type="SUPFAM" id="SSF57850">
    <property type="entry name" value="RING/U-box"/>
    <property type="match status" value="1"/>
</dbReference>
<dbReference type="PROSITE" id="PS50271">
    <property type="entry name" value="ZF_UBP"/>
    <property type="match status" value="1"/>
</dbReference>
<keyword evidence="3" id="KW-0378">Hydrolase</keyword>
<organism evidence="3 4">
    <name type="scientific">Nocardia tenerifensis</name>
    <dbReference type="NCBI Taxonomy" id="228006"/>
    <lineage>
        <taxon>Bacteria</taxon>
        <taxon>Bacillati</taxon>
        <taxon>Actinomycetota</taxon>
        <taxon>Actinomycetes</taxon>
        <taxon>Mycobacteriales</taxon>
        <taxon>Nocardiaceae</taxon>
        <taxon>Nocardia</taxon>
    </lineage>
</organism>
<dbReference type="GO" id="GO:0016787">
    <property type="term" value="F:hydrolase activity"/>
    <property type="evidence" value="ECO:0007669"/>
    <property type="project" value="UniProtKB-KW"/>
</dbReference>
<name>A0A318K2A1_9NOCA</name>
<dbReference type="InterPro" id="IPR013083">
    <property type="entry name" value="Znf_RING/FYVE/PHD"/>
</dbReference>